<evidence type="ECO:0000313" key="1">
    <source>
        <dbReference type="EMBL" id="AGR41062.1"/>
    </source>
</evidence>
<evidence type="ECO:0000313" key="2">
    <source>
        <dbReference type="Proteomes" id="UP000014984"/>
    </source>
</evidence>
<name>S5LZC8_9MOLU</name>
<dbReference type="OrthoDB" id="387107at2"/>
<proteinExistence type="predicted"/>
<dbReference type="KEGG" id="stai:STAIW_v1c04120"/>
<dbReference type="EMBL" id="CP005074">
    <property type="protein sequence ID" value="AGR41062.1"/>
    <property type="molecule type" value="Genomic_DNA"/>
</dbReference>
<organism evidence="1 2">
    <name type="scientific">Spiroplasma taiwanense CT-1</name>
    <dbReference type="NCBI Taxonomy" id="1276220"/>
    <lineage>
        <taxon>Bacteria</taxon>
        <taxon>Bacillati</taxon>
        <taxon>Mycoplasmatota</taxon>
        <taxon>Mollicutes</taxon>
        <taxon>Entomoplasmatales</taxon>
        <taxon>Spiroplasmataceae</taxon>
        <taxon>Spiroplasma</taxon>
    </lineage>
</organism>
<dbReference type="RefSeq" id="WP_020834201.1">
    <property type="nucleotide sequence ID" value="NC_021846.1"/>
</dbReference>
<sequence>MKEKINSSIDKEKYGILINGNNFFSGIDLNWSTLEINYSNDNLENQKAGENFISYVKVDLNLQFKYKDENQEEKNLDINQNFVYILTSNQALIDAIKDLEKNVSRSFFLSGSEFSFLDKEDFQIDLNET</sequence>
<accession>S5LZC8</accession>
<keyword evidence="2" id="KW-1185">Reference proteome</keyword>
<gene>
    <name evidence="1" type="ORF">STAIW_v1c04120</name>
</gene>
<dbReference type="HOGENOM" id="CLU_1947487_0_0_14"/>
<dbReference type="PATRIC" id="fig|1276220.3.peg.417"/>
<dbReference type="AlphaFoldDB" id="S5LZC8"/>
<dbReference type="STRING" id="1276220.STAIW_v1c04120"/>
<protein>
    <submittedName>
        <fullName evidence="1">Uncharacterized protein</fullName>
    </submittedName>
</protein>
<reference evidence="1 2" key="1">
    <citation type="journal article" date="2013" name="Genome Biol. Evol.">
        <title>Comparison of metabolic capacities and inference of gene content evolution in mosquito-associated Spiroplasma diminutum and S. taiwanense.</title>
        <authorList>
            <person name="Lo W.S."/>
            <person name="Ku C."/>
            <person name="Chen L.L."/>
            <person name="Chang T.H."/>
            <person name="Kuo C.H."/>
        </authorList>
    </citation>
    <scope>NUCLEOTIDE SEQUENCE [LARGE SCALE GENOMIC DNA]</scope>
    <source>
        <strain evidence="1">CT-1</strain>
    </source>
</reference>
<dbReference type="Proteomes" id="UP000014984">
    <property type="component" value="Chromosome"/>
</dbReference>